<feature type="signal peptide" evidence="8">
    <location>
        <begin position="1"/>
        <end position="27"/>
    </location>
</feature>
<keyword evidence="4 7" id="KW-0378">Hydrolase</keyword>
<dbReference type="EC" id="3.2.1.23" evidence="3 7"/>
<dbReference type="Pfam" id="PF02836">
    <property type="entry name" value="Glyco_hydro_2_C"/>
    <property type="match status" value="1"/>
</dbReference>
<dbReference type="GO" id="GO:0009341">
    <property type="term" value="C:beta-galactosidase complex"/>
    <property type="evidence" value="ECO:0007669"/>
    <property type="project" value="InterPro"/>
</dbReference>
<dbReference type="InterPro" id="IPR004199">
    <property type="entry name" value="B-gal_small/dom_5"/>
</dbReference>
<dbReference type="GO" id="GO:0005990">
    <property type="term" value="P:lactose catabolic process"/>
    <property type="evidence" value="ECO:0007669"/>
    <property type="project" value="TreeGrafter"/>
</dbReference>
<dbReference type="InterPro" id="IPR006101">
    <property type="entry name" value="Glyco_hydro_2"/>
</dbReference>
<dbReference type="GO" id="GO:0030246">
    <property type="term" value="F:carbohydrate binding"/>
    <property type="evidence" value="ECO:0007669"/>
    <property type="project" value="InterPro"/>
</dbReference>
<keyword evidence="8" id="KW-0732">Signal</keyword>
<gene>
    <name evidence="10" type="ORF">G0Q06_03415</name>
</gene>
<dbReference type="PANTHER" id="PTHR46323">
    <property type="entry name" value="BETA-GALACTOSIDASE"/>
    <property type="match status" value="1"/>
</dbReference>
<keyword evidence="11" id="KW-1185">Reference proteome</keyword>
<dbReference type="Pfam" id="PF00703">
    <property type="entry name" value="Glyco_hydro_2"/>
    <property type="match status" value="1"/>
</dbReference>
<evidence type="ECO:0000256" key="6">
    <source>
        <dbReference type="ARBA" id="ARBA00032230"/>
    </source>
</evidence>
<dbReference type="InterPro" id="IPR006104">
    <property type="entry name" value="Glyco_hydro_2_N"/>
</dbReference>
<dbReference type="SUPFAM" id="SSF51445">
    <property type="entry name" value="(Trans)glycosidases"/>
    <property type="match status" value="1"/>
</dbReference>
<comment type="catalytic activity">
    <reaction evidence="1 7">
        <text>Hydrolysis of terminal non-reducing beta-D-galactose residues in beta-D-galactosides.</text>
        <dbReference type="EC" id="3.2.1.23"/>
    </reaction>
</comment>
<evidence type="ECO:0000313" key="10">
    <source>
        <dbReference type="EMBL" id="NDV61492.1"/>
    </source>
</evidence>
<proteinExistence type="inferred from homology"/>
<evidence type="ECO:0000256" key="1">
    <source>
        <dbReference type="ARBA" id="ARBA00001412"/>
    </source>
</evidence>
<evidence type="ECO:0000313" key="11">
    <source>
        <dbReference type="Proteomes" id="UP000478417"/>
    </source>
</evidence>
<dbReference type="Pfam" id="PF02929">
    <property type="entry name" value="Bgal_small_N"/>
    <property type="match status" value="1"/>
</dbReference>
<feature type="chain" id="PRO_5025495350" description="Beta-galactosidase" evidence="8">
    <location>
        <begin position="28"/>
        <end position="1060"/>
    </location>
</feature>
<evidence type="ECO:0000256" key="8">
    <source>
        <dbReference type="SAM" id="SignalP"/>
    </source>
</evidence>
<dbReference type="PROSITE" id="PS51257">
    <property type="entry name" value="PROKAR_LIPOPROTEIN"/>
    <property type="match status" value="1"/>
</dbReference>
<dbReference type="SMART" id="SM01038">
    <property type="entry name" value="Bgal_small_N"/>
    <property type="match status" value="1"/>
</dbReference>
<protein>
    <recommendedName>
        <fullName evidence="3 7">Beta-galactosidase</fullName>
        <ecNumber evidence="3 7">3.2.1.23</ecNumber>
    </recommendedName>
    <alternativeName>
        <fullName evidence="6 7">Lactase</fullName>
    </alternativeName>
</protein>
<comment type="caution">
    <text evidence="10">The sequence shown here is derived from an EMBL/GenBank/DDBJ whole genome shotgun (WGS) entry which is preliminary data.</text>
</comment>
<dbReference type="Pfam" id="PF16353">
    <property type="entry name" value="LacZ_4"/>
    <property type="match status" value="1"/>
</dbReference>
<comment type="similarity">
    <text evidence="2 7">Belongs to the glycosyl hydrolase 2 family.</text>
</comment>
<dbReference type="InterPro" id="IPR023230">
    <property type="entry name" value="Glyco_hydro_2_CS"/>
</dbReference>
<feature type="domain" description="Beta galactosidase small chain/" evidence="9">
    <location>
        <begin position="774"/>
        <end position="1055"/>
    </location>
</feature>
<reference evidence="10 11" key="1">
    <citation type="submission" date="2020-02" db="EMBL/GenBank/DDBJ databases">
        <title>Albibacoteraceae fam. nov., the first described family within the subdivision 4 Verrucomicrobia.</title>
        <authorList>
            <person name="Xi F."/>
        </authorList>
    </citation>
    <scope>NUCLEOTIDE SEQUENCE [LARGE SCALE GENOMIC DNA]</scope>
    <source>
        <strain evidence="10 11">CK1056</strain>
    </source>
</reference>
<dbReference type="InterPro" id="IPR006103">
    <property type="entry name" value="Glyco_hydro_2_cat"/>
</dbReference>
<evidence type="ECO:0000256" key="7">
    <source>
        <dbReference type="RuleBase" id="RU361154"/>
    </source>
</evidence>
<dbReference type="Pfam" id="PF02837">
    <property type="entry name" value="Glyco_hydro_2_N"/>
    <property type="match status" value="1"/>
</dbReference>
<dbReference type="PANTHER" id="PTHR46323:SF2">
    <property type="entry name" value="BETA-GALACTOSIDASE"/>
    <property type="match status" value="1"/>
</dbReference>
<evidence type="ECO:0000256" key="4">
    <source>
        <dbReference type="ARBA" id="ARBA00022801"/>
    </source>
</evidence>
<evidence type="ECO:0000259" key="9">
    <source>
        <dbReference type="SMART" id="SM01038"/>
    </source>
</evidence>
<dbReference type="Gene3D" id="2.60.40.10">
    <property type="entry name" value="Immunoglobulins"/>
    <property type="match status" value="2"/>
</dbReference>
<organism evidence="10 11">
    <name type="scientific">Oceanipulchritudo coccoides</name>
    <dbReference type="NCBI Taxonomy" id="2706888"/>
    <lineage>
        <taxon>Bacteria</taxon>
        <taxon>Pseudomonadati</taxon>
        <taxon>Verrucomicrobiota</taxon>
        <taxon>Opitutia</taxon>
        <taxon>Puniceicoccales</taxon>
        <taxon>Oceanipulchritudinaceae</taxon>
        <taxon>Oceanipulchritudo</taxon>
    </lineage>
</organism>
<dbReference type="InterPro" id="IPR013783">
    <property type="entry name" value="Ig-like_fold"/>
</dbReference>
<dbReference type="InterPro" id="IPR036156">
    <property type="entry name" value="Beta-gal/glucu_dom_sf"/>
</dbReference>
<dbReference type="InterPro" id="IPR050347">
    <property type="entry name" value="Bact_Beta-galactosidase"/>
</dbReference>
<dbReference type="InterPro" id="IPR017853">
    <property type="entry name" value="GH"/>
</dbReference>
<sequence length="1060" mass="120188">MIKFQLPNPTAILLSLLAISCQNGVNAGEVRPEWDNPAVIQVNTEAPRVTFIPFPDRESALGDIDHPKASSRYMTLSGSWAFKWSPFPAKRPNGFFLPEYADADWDRIKVPGNWQTEGFGLPIYTNIPYPFPADEFRAPHDWNPVGSYRRSFELPESWWGSLCAEEPVFLHFEGVDSAFYLWINGERVGYSQGSRTPAEFDVSEYLIQGTNHIAVEVYRFSDGSLLEDQDFWRLSGIYRDVYLWKGTSEGLRNFNVVGDYDFSDGSGTLTVGASLSGEADLLLELIDPSGTIPAIAMSLENEGGKAAASIELESVRPWSAEDPFLYTLVMSVTGESGEVKEAVAQRIGFRRVEIRDSQFLVNGVGVKLKGVNRHEHHPDMGHVVDTESMLRDIKLMKQHNINAVRTSHYPNVPEWYSLCDKYGIYVIDEANIESHGFGRGSENGMNLNPEFRKAHVDRVQRMVERDFNHPSIVMWSLGNESGDGPNTNACYAWASRRDPSRIVHYENSTHPQGEGVGTDIISRMYLVAEDFEETLDYWGPGRPIMLAEYTHAMGNSNGNLDAYWDKIWTNPRIAGAFVWDWMDQGLRQPIPYGIIGPWGETEFFAYGGWWENRLGIHNDNNFCMNGLISSDWTVHPGLRALKHFQQPVQAVLSPDGLSVSILNRYDFLELSGQFVLYWSVLKAGRSVENGILELPFIGAGQSTQIPLPDAVGMQDLEEETWLRLSFRTKEASPWWDIGYELAWEQMKLGGKWSVPMPEAAESSLISNHDRHTINVSGQDWSLSFSKRDRSLTRWTVKGVDLIERGPLPDFWRAPTDNDRGAELLESGRDYNPKRVALEPSRIWLNAMDTWSPKNAVLEDKADGSVRISFQGDVLDGSAKVDLVYTVAPCGRIKVDFSYKTDQVLPMIPRIGTEWILPKEMDIVRWYGRGPDPTYSDRRWEPVGIYSTTVRENWIEYSKPQENGNKVDVRWIEVKDREGFGLRVLGDDLLSCNISHFSKADIGSKAYSWQLPKPDCVYLNIDHAQMGVGGDNSWGQLCHPEYRLEDKSYRYSYYVEPIQPD</sequence>
<name>A0A6B2LZA2_9BACT</name>
<evidence type="ECO:0000256" key="2">
    <source>
        <dbReference type="ARBA" id="ARBA00007401"/>
    </source>
</evidence>
<dbReference type="Gene3D" id="2.60.120.260">
    <property type="entry name" value="Galactose-binding domain-like"/>
    <property type="match status" value="1"/>
</dbReference>
<evidence type="ECO:0000256" key="5">
    <source>
        <dbReference type="ARBA" id="ARBA00023295"/>
    </source>
</evidence>
<dbReference type="EMBL" id="JAAGNX010000001">
    <property type="protein sequence ID" value="NDV61492.1"/>
    <property type="molecule type" value="Genomic_DNA"/>
</dbReference>
<dbReference type="AlphaFoldDB" id="A0A6B2LZA2"/>
<dbReference type="SUPFAM" id="SSF49303">
    <property type="entry name" value="beta-Galactosidase/glucuronidase domain"/>
    <property type="match status" value="2"/>
</dbReference>
<dbReference type="GO" id="GO:0004565">
    <property type="term" value="F:beta-galactosidase activity"/>
    <property type="evidence" value="ECO:0007669"/>
    <property type="project" value="UniProtKB-EC"/>
</dbReference>
<dbReference type="InterPro" id="IPR032312">
    <property type="entry name" value="LacZ_4"/>
</dbReference>
<evidence type="ECO:0000256" key="3">
    <source>
        <dbReference type="ARBA" id="ARBA00012756"/>
    </source>
</evidence>
<dbReference type="InterPro" id="IPR011013">
    <property type="entry name" value="Gal_mutarotase_sf_dom"/>
</dbReference>
<dbReference type="InterPro" id="IPR006102">
    <property type="entry name" value="Ig-like_GH2"/>
</dbReference>
<dbReference type="Gene3D" id="2.70.98.10">
    <property type="match status" value="1"/>
</dbReference>
<dbReference type="InterPro" id="IPR014718">
    <property type="entry name" value="GH-type_carb-bd"/>
</dbReference>
<dbReference type="Proteomes" id="UP000478417">
    <property type="component" value="Unassembled WGS sequence"/>
</dbReference>
<dbReference type="InterPro" id="IPR008979">
    <property type="entry name" value="Galactose-bd-like_sf"/>
</dbReference>
<accession>A0A6B2LZA2</accession>
<dbReference type="SUPFAM" id="SSF74650">
    <property type="entry name" value="Galactose mutarotase-like"/>
    <property type="match status" value="1"/>
</dbReference>
<dbReference type="SUPFAM" id="SSF49785">
    <property type="entry name" value="Galactose-binding domain-like"/>
    <property type="match status" value="1"/>
</dbReference>
<dbReference type="PROSITE" id="PS00719">
    <property type="entry name" value="GLYCOSYL_HYDROL_F2_1"/>
    <property type="match status" value="1"/>
</dbReference>
<dbReference type="RefSeq" id="WP_163962480.1">
    <property type="nucleotide sequence ID" value="NZ_JAAGNX010000001.1"/>
</dbReference>
<dbReference type="Gene3D" id="3.20.20.80">
    <property type="entry name" value="Glycosidases"/>
    <property type="match status" value="1"/>
</dbReference>
<keyword evidence="5 7" id="KW-0326">Glycosidase</keyword>
<dbReference type="PRINTS" id="PR00132">
    <property type="entry name" value="GLHYDRLASE2"/>
</dbReference>